<feature type="compositionally biased region" description="Polar residues" evidence="1">
    <location>
        <begin position="32"/>
        <end position="59"/>
    </location>
</feature>
<feature type="non-terminal residue" evidence="2">
    <location>
        <position position="99"/>
    </location>
</feature>
<evidence type="ECO:0000313" key="2">
    <source>
        <dbReference type="EMBL" id="CEK56872.1"/>
    </source>
</evidence>
<organism evidence="2">
    <name type="scientific">Arion vulgaris</name>
    <dbReference type="NCBI Taxonomy" id="1028688"/>
    <lineage>
        <taxon>Eukaryota</taxon>
        <taxon>Metazoa</taxon>
        <taxon>Spiralia</taxon>
        <taxon>Lophotrochozoa</taxon>
        <taxon>Mollusca</taxon>
        <taxon>Gastropoda</taxon>
        <taxon>Heterobranchia</taxon>
        <taxon>Euthyneura</taxon>
        <taxon>Panpulmonata</taxon>
        <taxon>Eupulmonata</taxon>
        <taxon>Stylommatophora</taxon>
        <taxon>Helicina</taxon>
        <taxon>Arionoidea</taxon>
        <taxon>Arionidae</taxon>
        <taxon>Arion</taxon>
    </lineage>
</organism>
<gene>
    <name evidence="2" type="primary">ORF28725</name>
</gene>
<reference evidence="2" key="1">
    <citation type="submission" date="2014-12" db="EMBL/GenBank/DDBJ databases">
        <title>Insight into the proteome of Arion vulgaris.</title>
        <authorList>
            <person name="Aradska J."/>
            <person name="Bulat T."/>
            <person name="Smidak R."/>
            <person name="Sarate P."/>
            <person name="Gangsoo J."/>
            <person name="Sialana F."/>
            <person name="Bilban M."/>
            <person name="Lubec G."/>
        </authorList>
    </citation>
    <scope>NUCLEOTIDE SEQUENCE</scope>
    <source>
        <tissue evidence="2">Skin</tissue>
    </source>
</reference>
<feature type="non-terminal residue" evidence="2">
    <location>
        <position position="1"/>
    </location>
</feature>
<protein>
    <submittedName>
        <fullName evidence="2">Uncharacterized protein</fullName>
    </submittedName>
</protein>
<feature type="region of interest" description="Disordered" evidence="1">
    <location>
        <begin position="1"/>
        <end position="99"/>
    </location>
</feature>
<proteinExistence type="predicted"/>
<dbReference type="EMBL" id="HACG01010007">
    <property type="protein sequence ID" value="CEK56872.1"/>
    <property type="molecule type" value="Transcribed_RNA"/>
</dbReference>
<sequence>NYFKTLEEDDQGEPNIATDSDGYLKMPPTSPTPNYVNVPSVSPENHVNQNGRHQLNSPRWRNEKAEEVELEPLNSDGRRLSIPDMLAPGFHPDNQVHTV</sequence>
<name>A0A0B6YKZ7_9EUPU</name>
<dbReference type="AlphaFoldDB" id="A0A0B6YKZ7"/>
<evidence type="ECO:0000256" key="1">
    <source>
        <dbReference type="SAM" id="MobiDB-lite"/>
    </source>
</evidence>
<accession>A0A0B6YKZ7</accession>